<dbReference type="AlphaFoldDB" id="I5C2F3"/>
<protein>
    <recommendedName>
        <fullName evidence="3">Anti-sigma factor</fullName>
    </recommendedName>
</protein>
<organism evidence="1 2">
    <name type="scientific">Nitritalea halalkaliphila LW7</name>
    <dbReference type="NCBI Taxonomy" id="1189621"/>
    <lineage>
        <taxon>Bacteria</taxon>
        <taxon>Pseudomonadati</taxon>
        <taxon>Bacteroidota</taxon>
        <taxon>Cytophagia</taxon>
        <taxon>Cytophagales</taxon>
        <taxon>Cyclobacteriaceae</taxon>
        <taxon>Nitritalea</taxon>
    </lineage>
</organism>
<dbReference type="Proteomes" id="UP000005551">
    <property type="component" value="Unassembled WGS sequence"/>
</dbReference>
<evidence type="ECO:0000313" key="2">
    <source>
        <dbReference type="Proteomes" id="UP000005551"/>
    </source>
</evidence>
<name>I5C2F3_9BACT</name>
<reference evidence="1 2" key="1">
    <citation type="submission" date="2012-05" db="EMBL/GenBank/DDBJ databases">
        <title>Genome sequence of Nitritalea halalkaliphila LW7.</title>
        <authorList>
            <person name="Jangir P.K."/>
            <person name="Singh A."/>
            <person name="Shivaji S."/>
            <person name="Sharma R."/>
        </authorList>
    </citation>
    <scope>NUCLEOTIDE SEQUENCE [LARGE SCALE GENOMIC DNA]</scope>
    <source>
        <strain evidence="1 2">LW7</strain>
    </source>
</reference>
<evidence type="ECO:0008006" key="3">
    <source>
        <dbReference type="Google" id="ProtNLM"/>
    </source>
</evidence>
<gene>
    <name evidence="1" type="ORF">A3SI_11599</name>
</gene>
<sequence>MDKELDKSGQRKLECADVSRCFQLLERIIDGNNIPDSKEIIQEKLAKCQPCFEHFHLEKAIKEAIHTKCTKFCMSEDMKSDIRKKIQEIKLDAR</sequence>
<dbReference type="RefSeq" id="WP_009055379.1">
    <property type="nucleotide sequence ID" value="NZ_AJYA01000024.1"/>
</dbReference>
<keyword evidence="2" id="KW-1185">Reference proteome</keyword>
<evidence type="ECO:0000313" key="1">
    <source>
        <dbReference type="EMBL" id="EIM76005.1"/>
    </source>
</evidence>
<accession>I5C2F3</accession>
<dbReference type="STRING" id="1189621.A3SI_11599"/>
<comment type="caution">
    <text evidence="1">The sequence shown here is derived from an EMBL/GenBank/DDBJ whole genome shotgun (WGS) entry which is preliminary data.</text>
</comment>
<dbReference type="OrthoDB" id="965693at2"/>
<proteinExistence type="predicted"/>
<dbReference type="EMBL" id="AJYA01000024">
    <property type="protein sequence ID" value="EIM76005.1"/>
    <property type="molecule type" value="Genomic_DNA"/>
</dbReference>